<keyword evidence="2" id="KW-0408">Iron</keyword>
<dbReference type="PANTHER" id="PTHR43432">
    <property type="entry name" value="SLR0285 PROTEIN"/>
    <property type="match status" value="1"/>
</dbReference>
<dbReference type="InterPro" id="IPR006638">
    <property type="entry name" value="Elp3/MiaA/NifB-like_rSAM"/>
</dbReference>
<feature type="domain" description="Elp3/MiaA/NifB-like radical SAM core" evidence="4">
    <location>
        <begin position="48"/>
        <end position="275"/>
    </location>
</feature>
<dbReference type="NCBIfam" id="NF033668">
    <property type="entry name" value="rSAM_PA0069"/>
    <property type="match status" value="1"/>
</dbReference>
<dbReference type="GO" id="GO:0046872">
    <property type="term" value="F:metal ion binding"/>
    <property type="evidence" value="ECO:0007669"/>
    <property type="project" value="UniProtKB-KW"/>
</dbReference>
<sequence length="303" mass="34074">RLDNEERILEDDGWWKLEDDLLGKFETQLRPDTSKTIISHNTSPDIPFDRSINPYKGCEHGCIYCYARPTHSYLGMSPGLDFETKIFFKENAAVLLERELRRQGYECKPIALGVNTDAYQPAEKELKITRSILEVLSAYNHPVSIITKSSRILNDLDILAPMGQKSLVHVMISVTTLDPNLARSMEPRASSPANRLATLKMLHEAGVPTGVLASPMIPAINDNELEAILEASAEVGAVQAGYLLLRLPFELKQLFIDWLRVHFPDRENRVLNLIRQCREGSLNTSGFGVRMRGTGPYAEILNK</sequence>
<evidence type="ECO:0000313" key="5">
    <source>
        <dbReference type="EMBL" id="SVD19261.1"/>
    </source>
</evidence>
<dbReference type="InterPro" id="IPR007197">
    <property type="entry name" value="rSAM"/>
</dbReference>
<proteinExistence type="predicted"/>
<dbReference type="PANTHER" id="PTHR43432:SF3">
    <property type="entry name" value="SLR0285 PROTEIN"/>
    <property type="match status" value="1"/>
</dbReference>
<dbReference type="Pfam" id="PF04055">
    <property type="entry name" value="Radical_SAM"/>
    <property type="match status" value="1"/>
</dbReference>
<evidence type="ECO:0000256" key="2">
    <source>
        <dbReference type="ARBA" id="ARBA00023004"/>
    </source>
</evidence>
<reference evidence="5" key="1">
    <citation type="submission" date="2018-05" db="EMBL/GenBank/DDBJ databases">
        <authorList>
            <person name="Lanie J.A."/>
            <person name="Ng W.-L."/>
            <person name="Kazmierczak K.M."/>
            <person name="Andrzejewski T.M."/>
            <person name="Davidsen T.M."/>
            <person name="Wayne K.J."/>
            <person name="Tettelin H."/>
            <person name="Glass J.I."/>
            <person name="Rusch D."/>
            <person name="Podicherti R."/>
            <person name="Tsui H.-C.T."/>
            <person name="Winkler M.E."/>
        </authorList>
    </citation>
    <scope>NUCLEOTIDE SEQUENCE</scope>
</reference>
<dbReference type="CDD" id="cd01335">
    <property type="entry name" value="Radical_SAM"/>
    <property type="match status" value="1"/>
</dbReference>
<dbReference type="InterPro" id="IPR040086">
    <property type="entry name" value="MJ0683-like"/>
</dbReference>
<dbReference type="InterPro" id="IPR058240">
    <property type="entry name" value="rSAM_sf"/>
</dbReference>
<accession>A0A382TCZ8</accession>
<dbReference type="AlphaFoldDB" id="A0A382TCZ8"/>
<dbReference type="Gene3D" id="3.80.30.30">
    <property type="match status" value="1"/>
</dbReference>
<evidence type="ECO:0000256" key="3">
    <source>
        <dbReference type="ARBA" id="ARBA00023014"/>
    </source>
</evidence>
<dbReference type="GO" id="GO:0051536">
    <property type="term" value="F:iron-sulfur cluster binding"/>
    <property type="evidence" value="ECO:0007669"/>
    <property type="project" value="UniProtKB-KW"/>
</dbReference>
<evidence type="ECO:0000256" key="1">
    <source>
        <dbReference type="ARBA" id="ARBA00022723"/>
    </source>
</evidence>
<dbReference type="GO" id="GO:0003824">
    <property type="term" value="F:catalytic activity"/>
    <property type="evidence" value="ECO:0007669"/>
    <property type="project" value="InterPro"/>
</dbReference>
<dbReference type="SMART" id="SM00729">
    <property type="entry name" value="Elp3"/>
    <property type="match status" value="1"/>
</dbReference>
<evidence type="ECO:0000259" key="4">
    <source>
        <dbReference type="SMART" id="SM00729"/>
    </source>
</evidence>
<dbReference type="SFLD" id="SFLDG01084">
    <property type="entry name" value="Uncharacterised_Radical_SAM_Su"/>
    <property type="match status" value="1"/>
</dbReference>
<organism evidence="5">
    <name type="scientific">marine metagenome</name>
    <dbReference type="NCBI Taxonomy" id="408172"/>
    <lineage>
        <taxon>unclassified sequences</taxon>
        <taxon>metagenomes</taxon>
        <taxon>ecological metagenomes</taxon>
    </lineage>
</organism>
<gene>
    <name evidence="5" type="ORF">METZ01_LOCUS372115</name>
</gene>
<protein>
    <recommendedName>
        <fullName evidence="4">Elp3/MiaA/NifB-like radical SAM core domain-containing protein</fullName>
    </recommendedName>
</protein>
<dbReference type="SFLD" id="SFLDS00029">
    <property type="entry name" value="Radical_SAM"/>
    <property type="match status" value="1"/>
</dbReference>
<dbReference type="EMBL" id="UINC01135237">
    <property type="protein sequence ID" value="SVD19261.1"/>
    <property type="molecule type" value="Genomic_DNA"/>
</dbReference>
<feature type="non-terminal residue" evidence="5">
    <location>
        <position position="1"/>
    </location>
</feature>
<feature type="non-terminal residue" evidence="5">
    <location>
        <position position="303"/>
    </location>
</feature>
<name>A0A382TCZ8_9ZZZZ</name>
<keyword evidence="1" id="KW-0479">Metal-binding</keyword>
<keyword evidence="3" id="KW-0411">Iron-sulfur</keyword>
<dbReference type="SUPFAM" id="SSF102114">
    <property type="entry name" value="Radical SAM enzymes"/>
    <property type="match status" value="1"/>
</dbReference>